<name>A0ABQ1TG66_9BACT</name>
<dbReference type="Proteomes" id="UP000632273">
    <property type="component" value="Unassembled WGS sequence"/>
</dbReference>
<sequence>MPRWGEKIGNSYLEGGRLISKPMDFSQKNFASLPDLQNVLRAILFPEAVPQKQRFQQLTEKDYVFLRRYLSMLPRESQHPRYNAKEFPDNYAKFLLAGGPAGPLPPGVRIFNKIGQAYGFLIDNAYIVDLDRNVEFMLAAVIYVNADEVLNDDHYDYDTEGFPFLRNLGRAVYQHELQRPRRHVPDLGRFRLRYDE</sequence>
<accession>A0ABQ1TG66</accession>
<protein>
    <recommendedName>
        <fullName evidence="3">SMI1/KNR4 family protein</fullName>
    </recommendedName>
</protein>
<comment type="caution">
    <text evidence="1">The sequence shown here is derived from an EMBL/GenBank/DDBJ whole genome shotgun (WGS) entry which is preliminary data.</text>
</comment>
<gene>
    <name evidence="1" type="ORF">GCM10011383_00620</name>
</gene>
<keyword evidence="2" id="KW-1185">Reference proteome</keyword>
<evidence type="ECO:0000313" key="2">
    <source>
        <dbReference type="Proteomes" id="UP000632273"/>
    </source>
</evidence>
<proteinExistence type="predicted"/>
<reference evidence="2" key="1">
    <citation type="journal article" date="2019" name="Int. J. Syst. Evol. Microbiol.">
        <title>The Global Catalogue of Microorganisms (GCM) 10K type strain sequencing project: providing services to taxonomists for standard genome sequencing and annotation.</title>
        <authorList>
            <consortium name="The Broad Institute Genomics Platform"/>
            <consortium name="The Broad Institute Genome Sequencing Center for Infectious Disease"/>
            <person name="Wu L."/>
            <person name="Ma J."/>
        </authorList>
    </citation>
    <scope>NUCLEOTIDE SEQUENCE [LARGE SCALE GENOMIC DNA]</scope>
    <source>
        <strain evidence="2">CGMCC 1.15197</strain>
    </source>
</reference>
<evidence type="ECO:0000313" key="1">
    <source>
        <dbReference type="EMBL" id="GGE93796.1"/>
    </source>
</evidence>
<dbReference type="EMBL" id="BMHT01000001">
    <property type="protein sequence ID" value="GGE93796.1"/>
    <property type="molecule type" value="Genomic_DNA"/>
</dbReference>
<organism evidence="1 2">
    <name type="scientific">Hymenobacter cavernae</name>
    <dbReference type="NCBI Taxonomy" id="2044852"/>
    <lineage>
        <taxon>Bacteria</taxon>
        <taxon>Pseudomonadati</taxon>
        <taxon>Bacteroidota</taxon>
        <taxon>Cytophagia</taxon>
        <taxon>Cytophagales</taxon>
        <taxon>Hymenobacteraceae</taxon>
        <taxon>Hymenobacter</taxon>
    </lineage>
</organism>
<evidence type="ECO:0008006" key="3">
    <source>
        <dbReference type="Google" id="ProtNLM"/>
    </source>
</evidence>